<keyword evidence="4 8" id="KW-0812">Transmembrane</keyword>
<dbReference type="Pfam" id="PF07715">
    <property type="entry name" value="Plug"/>
    <property type="match status" value="1"/>
</dbReference>
<dbReference type="STRING" id="187330.AMS58_18495"/>
<gene>
    <name evidence="13" type="ORF">ADS77_16310</name>
</gene>
<evidence type="ECO:0000256" key="6">
    <source>
        <dbReference type="ARBA" id="ARBA00023136"/>
    </source>
</evidence>
<feature type="domain" description="TonB-dependent receptor-like beta-barrel" evidence="11">
    <location>
        <begin position="358"/>
        <end position="906"/>
    </location>
</feature>
<feature type="chain" id="PRO_5005878207" description="TonB-dependent receptor" evidence="10">
    <location>
        <begin position="28"/>
        <end position="943"/>
    </location>
</feature>
<evidence type="ECO:0000256" key="10">
    <source>
        <dbReference type="SAM" id="SignalP"/>
    </source>
</evidence>
<evidence type="ECO:0000256" key="8">
    <source>
        <dbReference type="PROSITE-ProRule" id="PRU01360"/>
    </source>
</evidence>
<evidence type="ECO:0000256" key="4">
    <source>
        <dbReference type="ARBA" id="ARBA00022692"/>
    </source>
</evidence>
<dbReference type="InterPro" id="IPR000531">
    <property type="entry name" value="Beta-barrel_TonB"/>
</dbReference>
<proteinExistence type="inferred from homology"/>
<dbReference type="PANTHER" id="PTHR47234:SF1">
    <property type="entry name" value="TONB-DEPENDENT RECEPTOR"/>
    <property type="match status" value="1"/>
</dbReference>
<dbReference type="Proteomes" id="UP000037848">
    <property type="component" value="Unassembled WGS sequence"/>
</dbReference>
<accession>A0A0N1MT92</accession>
<evidence type="ECO:0000256" key="5">
    <source>
        <dbReference type="ARBA" id="ARBA00023077"/>
    </source>
</evidence>
<dbReference type="InterPro" id="IPR036942">
    <property type="entry name" value="Beta-barrel_TonB_sf"/>
</dbReference>
<dbReference type="InterPro" id="IPR039426">
    <property type="entry name" value="TonB-dep_rcpt-like"/>
</dbReference>
<dbReference type="RefSeq" id="WP_054455376.1">
    <property type="nucleotide sequence ID" value="NZ_LHPH01000021.1"/>
</dbReference>
<sequence>MNKLPKRYFFSKICIALSCALSIPVIAAEQNTENNVAETEIERIVTTGSRIKRTELEGVVNVFSITSDDMIKNGFSSVYDALANNTAATGAVLGEVNTGSYTPGAKELNLRGLGPEYTLILVNGKRLAYYPMPFGGQTNFVNLDMIPTAMVDRIDIQTGGASAIYGSEAMGGVVNIITKKGIEGQYIDIDGGVDTYGSNRRKSVSFVGGYSKDAWTLDYALEYKDNAGLFSSDRPYHDSLWDNPAPNGNRELNRSITVYSLDTPTINNYSTQYCNTETNPHPKAVQHFIQRNNYGMSCGWDETGDNHLINKNQTFSGYLNSEYELSNDLTLFANGFYISQEKKGSRGTLFFNDTEFWDPDLANKDGSQGASVKYMWRKVLDNEYTNDGYGRTFKDTSYSFNFGVMGQVADLDYSLGFSRSEYDFSDRYLHNTKTGLSSVLGEKLGEVNNLPIHRPNYGLWFGELTPDSALQIADWATYQGNSFNNTFTADITGDLFELPAGPVAFSAYIEFMNEGTEAIPDERVLNKEFEGLTGVTTKGERDRYAAAIEVLVPVTDTLDIESAVRYDYYDDDSNVGGAFSTQLGLSYRPVEEVVFRTAMGTTFRGPDLAAVYKGFSGNFGAGNDRILADACKQLANSDEALEYDASALATSCANADLQSNPDQPSLQVNFESVSTGDKSLKEETGSTFTAGIVYEFNEYLSFNIDYYDITIKDKIQVLSAGYIMSIDYDCQTGVFDSNSERCKNMASRIQRYDGAGNGTDRLGNPISGDPYTPHTITEGYINASERQDAGVDIGVKGLAETDLGSFKYQFNLTRTLKKKERLRAGDELLDLLDDQNNMDFRTLANASVTWEHDNTAISVLANYKGALWNNANYGDRVKLPAWTRYNLTLGQQLNEDARVIFTINNLFNAMPPQDETFTGYPFYRMGAYDTLGRQFSLRLTYAF</sequence>
<keyword evidence="3 8" id="KW-1134">Transmembrane beta strand</keyword>
<dbReference type="OrthoDB" id="176248at2"/>
<reference evidence="13 14" key="1">
    <citation type="submission" date="2015-08" db="EMBL/GenBank/DDBJ databases">
        <title>Draft Genome Sequence of Pseudoalteromonas porphyrae UCD-SED14.</title>
        <authorList>
            <person name="Coil D.A."/>
            <person name="Jospin G."/>
            <person name="Lee R.D."/>
            <person name="Eisen J.A."/>
        </authorList>
    </citation>
    <scope>NUCLEOTIDE SEQUENCE [LARGE SCALE GENOMIC DNA]</scope>
    <source>
        <strain evidence="13 14">UCD-SED14</strain>
    </source>
</reference>
<keyword evidence="6 8" id="KW-0472">Membrane</keyword>
<evidence type="ECO:0000256" key="9">
    <source>
        <dbReference type="RuleBase" id="RU003357"/>
    </source>
</evidence>
<evidence type="ECO:0000256" key="1">
    <source>
        <dbReference type="ARBA" id="ARBA00004571"/>
    </source>
</evidence>
<dbReference type="PROSITE" id="PS52016">
    <property type="entry name" value="TONB_DEPENDENT_REC_3"/>
    <property type="match status" value="1"/>
</dbReference>
<feature type="domain" description="TonB-dependent receptor plug" evidence="12">
    <location>
        <begin position="61"/>
        <end position="173"/>
    </location>
</feature>
<dbReference type="InterPro" id="IPR037066">
    <property type="entry name" value="Plug_dom_sf"/>
</dbReference>
<keyword evidence="7 8" id="KW-0998">Cell outer membrane</keyword>
<keyword evidence="2 8" id="KW-0813">Transport</keyword>
<dbReference type="Gene3D" id="2.40.170.20">
    <property type="entry name" value="TonB-dependent receptor, beta-barrel domain"/>
    <property type="match status" value="1"/>
</dbReference>
<dbReference type="PATRIC" id="fig|187330.3.peg.1680"/>
<keyword evidence="14" id="KW-1185">Reference proteome</keyword>
<dbReference type="InterPro" id="IPR012910">
    <property type="entry name" value="Plug_dom"/>
</dbReference>
<comment type="similarity">
    <text evidence="8 9">Belongs to the TonB-dependent receptor family.</text>
</comment>
<dbReference type="SUPFAM" id="SSF56935">
    <property type="entry name" value="Porins"/>
    <property type="match status" value="1"/>
</dbReference>
<dbReference type="EMBL" id="LHPH01000021">
    <property type="protein sequence ID" value="KPH60214.1"/>
    <property type="molecule type" value="Genomic_DNA"/>
</dbReference>
<organism evidence="13 14">
    <name type="scientific">Pseudoalteromonas porphyrae</name>
    <dbReference type="NCBI Taxonomy" id="187330"/>
    <lineage>
        <taxon>Bacteria</taxon>
        <taxon>Pseudomonadati</taxon>
        <taxon>Pseudomonadota</taxon>
        <taxon>Gammaproteobacteria</taxon>
        <taxon>Alteromonadales</taxon>
        <taxon>Pseudoalteromonadaceae</taxon>
        <taxon>Pseudoalteromonas</taxon>
    </lineage>
</organism>
<dbReference type="AlphaFoldDB" id="A0A0N1MT92"/>
<evidence type="ECO:0008006" key="15">
    <source>
        <dbReference type="Google" id="ProtNLM"/>
    </source>
</evidence>
<comment type="subcellular location">
    <subcellularLocation>
        <location evidence="1 8">Cell outer membrane</location>
        <topology evidence="1 8">Multi-pass membrane protein</topology>
    </subcellularLocation>
</comment>
<comment type="caution">
    <text evidence="13">The sequence shown here is derived from an EMBL/GenBank/DDBJ whole genome shotgun (WGS) entry which is preliminary data.</text>
</comment>
<evidence type="ECO:0000313" key="13">
    <source>
        <dbReference type="EMBL" id="KPH60214.1"/>
    </source>
</evidence>
<evidence type="ECO:0000259" key="12">
    <source>
        <dbReference type="Pfam" id="PF07715"/>
    </source>
</evidence>
<evidence type="ECO:0000256" key="7">
    <source>
        <dbReference type="ARBA" id="ARBA00023237"/>
    </source>
</evidence>
<name>A0A0N1MT92_9GAMM</name>
<protein>
    <recommendedName>
        <fullName evidence="15">TonB-dependent receptor</fullName>
    </recommendedName>
</protein>
<dbReference type="Pfam" id="PF00593">
    <property type="entry name" value="TonB_dep_Rec_b-barrel"/>
    <property type="match status" value="1"/>
</dbReference>
<dbReference type="PANTHER" id="PTHR47234">
    <property type="match status" value="1"/>
</dbReference>
<keyword evidence="5 9" id="KW-0798">TonB box</keyword>
<evidence type="ECO:0000313" key="14">
    <source>
        <dbReference type="Proteomes" id="UP000037848"/>
    </source>
</evidence>
<feature type="signal peptide" evidence="10">
    <location>
        <begin position="1"/>
        <end position="27"/>
    </location>
</feature>
<evidence type="ECO:0000256" key="2">
    <source>
        <dbReference type="ARBA" id="ARBA00022448"/>
    </source>
</evidence>
<evidence type="ECO:0000256" key="3">
    <source>
        <dbReference type="ARBA" id="ARBA00022452"/>
    </source>
</evidence>
<evidence type="ECO:0000259" key="11">
    <source>
        <dbReference type="Pfam" id="PF00593"/>
    </source>
</evidence>
<dbReference type="GO" id="GO:0009279">
    <property type="term" value="C:cell outer membrane"/>
    <property type="evidence" value="ECO:0007669"/>
    <property type="project" value="UniProtKB-SubCell"/>
</dbReference>
<keyword evidence="10" id="KW-0732">Signal</keyword>
<dbReference type="Gene3D" id="2.170.130.10">
    <property type="entry name" value="TonB-dependent receptor, plug domain"/>
    <property type="match status" value="1"/>
</dbReference>